<evidence type="ECO:0000313" key="5">
    <source>
        <dbReference type="Proteomes" id="UP000094869"/>
    </source>
</evidence>
<evidence type="ECO:0000313" key="4">
    <source>
        <dbReference type="Proteomes" id="UP000094271"/>
    </source>
</evidence>
<sequence>MAARVWLPSVWNEKKGTDEMTDKNMLLRPVWEGGQVFRETFAMVGDGEPCSAPFLLEPEKVIVIESYDKSCTFDLGKDCYVEDGRLVLTQDSRMPHTGWNSFYYDSFEEAKEGQKSNAMDLDFGPVATTDGKFLNLNAIGNPEMITRWQAAVTYETREKWTGYRPVSRIARLPRLYGKWKRKEKVRIVLYGDSISCGCDCSGLYGLEPKQPQWSELLMESLQDFYGVPIEFINTSVGGVDTEWAIENAWERAASYQPDLVLLGFGMNDRCVGEEYRKKTKRLMERIREKAPETEFVLIATSLPNPLSETEPHYFCAHQHEYAGSLRLLCGQGVVLADVQGVQREVMKRKRYIDLTGNLLNHPNDYLARIQAQVLDTVLKP</sequence>
<accession>A0A1E3U976</accession>
<dbReference type="PANTHER" id="PTHR30383:SF5">
    <property type="entry name" value="SGNH HYDROLASE-TYPE ESTERASE DOMAIN-CONTAINING PROTEIN"/>
    <property type="match status" value="1"/>
</dbReference>
<gene>
    <name evidence="2" type="ORF">BEI59_28970</name>
    <name evidence="3" type="ORF">BEI63_23485</name>
</gene>
<evidence type="ECO:0000313" key="3">
    <source>
        <dbReference type="EMBL" id="ODR50065.1"/>
    </source>
</evidence>
<dbReference type="AlphaFoldDB" id="A0A1E3U976"/>
<organism evidence="2 4">
    <name type="scientific">Eisenbergiella tayi</name>
    <dbReference type="NCBI Taxonomy" id="1432052"/>
    <lineage>
        <taxon>Bacteria</taxon>
        <taxon>Bacillati</taxon>
        <taxon>Bacillota</taxon>
        <taxon>Clostridia</taxon>
        <taxon>Lachnospirales</taxon>
        <taxon>Lachnospiraceae</taxon>
        <taxon>Eisenbergiella</taxon>
    </lineage>
</organism>
<reference evidence="2 4" key="2">
    <citation type="submission" date="2016-08" db="EMBL/GenBank/DDBJ databases">
        <authorList>
            <person name="Seilhamer J.J."/>
        </authorList>
    </citation>
    <scope>NUCLEOTIDE SEQUENCE [LARGE SCALE GENOMIC DNA]</scope>
    <source>
        <strain evidence="2 4">NML150140-1</strain>
    </source>
</reference>
<dbReference type="InterPro" id="IPR036514">
    <property type="entry name" value="SGNH_hydro_sf"/>
</dbReference>
<name>A0A1E3U976_9FIRM</name>
<dbReference type="InterPro" id="IPR051532">
    <property type="entry name" value="Ester_Hydrolysis_Enzymes"/>
</dbReference>
<protein>
    <recommendedName>
        <fullName evidence="1">SGNH hydrolase-type esterase domain-containing protein</fullName>
    </recommendedName>
</protein>
<proteinExistence type="predicted"/>
<reference evidence="3 5" key="1">
    <citation type="submission" date="2016-08" db="EMBL/GenBank/DDBJ databases">
        <title>Characterization of Isolates of Eisenbergiella tayi Derived from Blood Cultures, Using Whole Genome Sequencing.</title>
        <authorList>
            <person name="Bernier A.-M."/>
            <person name="Burdz T."/>
            <person name="Wiebe D."/>
            <person name="Bernard K."/>
        </authorList>
    </citation>
    <scope>NUCLEOTIDE SEQUENCE [LARGE SCALE GENOMIC DNA]</scope>
    <source>
        <strain evidence="3 5">NML120146</strain>
    </source>
</reference>
<dbReference type="CDD" id="cd00229">
    <property type="entry name" value="SGNH_hydrolase"/>
    <property type="match status" value="1"/>
</dbReference>
<dbReference type="SUPFAM" id="SSF52266">
    <property type="entry name" value="SGNH hydrolase"/>
    <property type="match status" value="1"/>
</dbReference>
<feature type="domain" description="SGNH hydrolase-type esterase" evidence="1">
    <location>
        <begin position="190"/>
        <end position="364"/>
    </location>
</feature>
<evidence type="ECO:0000259" key="1">
    <source>
        <dbReference type="Pfam" id="PF13472"/>
    </source>
</evidence>
<keyword evidence="5" id="KW-1185">Reference proteome</keyword>
<dbReference type="PANTHER" id="PTHR30383">
    <property type="entry name" value="THIOESTERASE 1/PROTEASE 1/LYSOPHOSPHOLIPASE L1"/>
    <property type="match status" value="1"/>
</dbReference>
<dbReference type="Pfam" id="PF13472">
    <property type="entry name" value="Lipase_GDSL_2"/>
    <property type="match status" value="1"/>
</dbReference>
<dbReference type="Proteomes" id="UP000094869">
    <property type="component" value="Unassembled WGS sequence"/>
</dbReference>
<dbReference type="GO" id="GO:0004622">
    <property type="term" value="F:phosphatidylcholine lysophospholipase activity"/>
    <property type="evidence" value="ECO:0007669"/>
    <property type="project" value="TreeGrafter"/>
</dbReference>
<comment type="caution">
    <text evidence="2">The sequence shown here is derived from an EMBL/GenBank/DDBJ whole genome shotgun (WGS) entry which is preliminary data.</text>
</comment>
<evidence type="ECO:0000313" key="2">
    <source>
        <dbReference type="EMBL" id="ODR44022.1"/>
    </source>
</evidence>
<dbReference type="Proteomes" id="UP000094271">
    <property type="component" value="Unassembled WGS sequence"/>
</dbReference>
<dbReference type="InterPro" id="IPR013830">
    <property type="entry name" value="SGNH_hydro"/>
</dbReference>
<dbReference type="Gene3D" id="3.40.50.1110">
    <property type="entry name" value="SGNH hydrolase"/>
    <property type="match status" value="1"/>
</dbReference>
<dbReference type="EMBL" id="MEHD01000036">
    <property type="protein sequence ID" value="ODR50065.1"/>
    <property type="molecule type" value="Genomic_DNA"/>
</dbReference>
<dbReference type="EMBL" id="MEHA01000031">
    <property type="protein sequence ID" value="ODR44022.1"/>
    <property type="molecule type" value="Genomic_DNA"/>
</dbReference>